<dbReference type="Pfam" id="PF14040">
    <property type="entry name" value="DNase_NucA_NucB"/>
    <property type="match status" value="1"/>
</dbReference>
<dbReference type="Proteomes" id="UP000199682">
    <property type="component" value="Unassembled WGS sequence"/>
</dbReference>
<reference evidence="3" key="1">
    <citation type="submission" date="2016-10" db="EMBL/GenBank/DDBJ databases">
        <authorList>
            <person name="Varghese N."/>
            <person name="Submissions S."/>
        </authorList>
    </citation>
    <scope>NUCLEOTIDE SEQUENCE [LARGE SCALE GENOMIC DNA]</scope>
    <source>
        <strain evidence="3">DSM 44796</strain>
    </source>
</reference>
<dbReference type="EMBL" id="FNET01000014">
    <property type="protein sequence ID" value="SDL84991.1"/>
    <property type="molecule type" value="Genomic_DNA"/>
</dbReference>
<gene>
    <name evidence="2" type="ORF">SAMN04488074_1145</name>
</gene>
<protein>
    <submittedName>
        <fullName evidence="2">Deoxyribonuclease NucA/NucB</fullName>
    </submittedName>
</protein>
<evidence type="ECO:0000313" key="3">
    <source>
        <dbReference type="Proteomes" id="UP000199682"/>
    </source>
</evidence>
<evidence type="ECO:0000313" key="2">
    <source>
        <dbReference type="EMBL" id="SDL84991.1"/>
    </source>
</evidence>
<accession>A0A1G9NFA1</accession>
<organism evidence="2 3">
    <name type="scientific">Lentzea albidocapillata subsp. violacea</name>
    <dbReference type="NCBI Taxonomy" id="128104"/>
    <lineage>
        <taxon>Bacteria</taxon>
        <taxon>Bacillati</taxon>
        <taxon>Actinomycetota</taxon>
        <taxon>Actinomycetes</taxon>
        <taxon>Pseudonocardiales</taxon>
        <taxon>Pseudonocardiaceae</taxon>
        <taxon>Lentzea</taxon>
    </lineage>
</organism>
<name>A0A1G9NFA1_9PSEU</name>
<dbReference type="InterPro" id="IPR029476">
    <property type="entry name" value="DNase_NucA_NucB"/>
</dbReference>
<feature type="domain" description="Deoxyribonuclease NucA/NucB" evidence="1">
    <location>
        <begin position="49"/>
        <end position="141"/>
    </location>
</feature>
<dbReference type="AlphaFoldDB" id="A0A1G9NFA1"/>
<evidence type="ECO:0000259" key="1">
    <source>
        <dbReference type="Pfam" id="PF14040"/>
    </source>
</evidence>
<proteinExistence type="predicted"/>
<sequence>MTESAQLIRDAITDVSKTKPGFLDKPNAWIPGKYGTAHPLNRLYYDEVGRENNGKAAIEACKRFWTNYTDRNDPNDPTAKNDCDEYPFRTTYQGVQFTINDNSDRSYAVRPLLSTHNQNAGNLLGQFYADDHIGEEDPFYVLIRD</sequence>
<dbReference type="RefSeq" id="WP_176929811.1">
    <property type="nucleotide sequence ID" value="NZ_FNET01000014.1"/>
</dbReference>